<accession>A0ABT4RHN9</accession>
<keyword evidence="1" id="KW-1133">Transmembrane helix</keyword>
<evidence type="ECO:0000256" key="1">
    <source>
        <dbReference type="SAM" id="Phobius"/>
    </source>
</evidence>
<comment type="caution">
    <text evidence="2">The sequence shown here is derived from an EMBL/GenBank/DDBJ whole genome shotgun (WGS) entry which is preliminary data.</text>
</comment>
<dbReference type="Proteomes" id="UP001147700">
    <property type="component" value="Unassembled WGS sequence"/>
</dbReference>
<dbReference type="EMBL" id="JAPCID010000012">
    <property type="protein sequence ID" value="MDA0137871.1"/>
    <property type="molecule type" value="Genomic_DNA"/>
</dbReference>
<proteinExistence type="predicted"/>
<protein>
    <submittedName>
        <fullName evidence="2">Uncharacterized protein</fullName>
    </submittedName>
</protein>
<feature type="transmembrane region" description="Helical" evidence="1">
    <location>
        <begin position="45"/>
        <end position="68"/>
    </location>
</feature>
<gene>
    <name evidence="2" type="ORF">OJ962_10200</name>
</gene>
<name>A0ABT4RHN9_9ACTN</name>
<sequence length="70" mass="6710">MTALLVGVAALVLALVGLTFPGVIAGAGAAMLAGRAWSEANRDVLLVALGCGGAALAIGFIALVEVAYAG</sequence>
<keyword evidence="1" id="KW-0812">Transmembrane</keyword>
<organism evidence="2 3">
    <name type="scientific">Solirubrobacter deserti</name>
    <dbReference type="NCBI Taxonomy" id="2282478"/>
    <lineage>
        <taxon>Bacteria</taxon>
        <taxon>Bacillati</taxon>
        <taxon>Actinomycetota</taxon>
        <taxon>Thermoleophilia</taxon>
        <taxon>Solirubrobacterales</taxon>
        <taxon>Solirubrobacteraceae</taxon>
        <taxon>Solirubrobacter</taxon>
    </lineage>
</organism>
<keyword evidence="3" id="KW-1185">Reference proteome</keyword>
<dbReference type="RefSeq" id="WP_202952771.1">
    <property type="nucleotide sequence ID" value="NZ_JAPCID010000012.1"/>
</dbReference>
<evidence type="ECO:0000313" key="2">
    <source>
        <dbReference type="EMBL" id="MDA0137871.1"/>
    </source>
</evidence>
<evidence type="ECO:0000313" key="3">
    <source>
        <dbReference type="Proteomes" id="UP001147700"/>
    </source>
</evidence>
<reference evidence="2" key="1">
    <citation type="submission" date="2022-10" db="EMBL/GenBank/DDBJ databases">
        <title>The WGS of Solirubrobacter sp. CPCC 204708.</title>
        <authorList>
            <person name="Jiang Z."/>
        </authorList>
    </citation>
    <scope>NUCLEOTIDE SEQUENCE</scope>
    <source>
        <strain evidence="2">CPCC 204708</strain>
    </source>
</reference>
<keyword evidence="1" id="KW-0472">Membrane</keyword>